<dbReference type="SUPFAM" id="SSF55821">
    <property type="entry name" value="YrdC/RibB"/>
    <property type="match status" value="1"/>
</dbReference>
<dbReference type="InterPro" id="IPR017945">
    <property type="entry name" value="DHBP_synth_RibB-like_a/b_dom"/>
</dbReference>
<organism evidence="2 3">
    <name type="scientific">Porphyromonas macacae</name>
    <dbReference type="NCBI Taxonomy" id="28115"/>
    <lineage>
        <taxon>Bacteria</taxon>
        <taxon>Pseudomonadati</taxon>
        <taxon>Bacteroidota</taxon>
        <taxon>Bacteroidia</taxon>
        <taxon>Bacteroidales</taxon>
        <taxon>Porphyromonadaceae</taxon>
        <taxon>Porphyromonas</taxon>
    </lineage>
</organism>
<dbReference type="eggNOG" id="COG0009">
    <property type="taxonomic scope" value="Bacteria"/>
</dbReference>
<dbReference type="Pfam" id="PF01300">
    <property type="entry name" value="Sua5_yciO_yrdC"/>
    <property type="match status" value="1"/>
</dbReference>
<dbReference type="Gene3D" id="3.90.870.10">
    <property type="entry name" value="DHBP synthase"/>
    <property type="match status" value="1"/>
</dbReference>
<evidence type="ECO:0000259" key="1">
    <source>
        <dbReference type="PROSITE" id="PS51163"/>
    </source>
</evidence>
<evidence type="ECO:0000313" key="2">
    <source>
        <dbReference type="EMBL" id="KGN72269.1"/>
    </source>
</evidence>
<dbReference type="GO" id="GO:0003725">
    <property type="term" value="F:double-stranded RNA binding"/>
    <property type="evidence" value="ECO:0007669"/>
    <property type="project" value="InterPro"/>
</dbReference>
<dbReference type="InterPro" id="IPR052532">
    <property type="entry name" value="SUA5_domain"/>
</dbReference>
<dbReference type="InterPro" id="IPR006070">
    <property type="entry name" value="Sua5-like_dom"/>
</dbReference>
<name>A0A0A2E741_9PORP</name>
<feature type="domain" description="YrdC-like" evidence="1">
    <location>
        <begin position="15"/>
        <end position="201"/>
    </location>
</feature>
<keyword evidence="3" id="KW-1185">Reference proteome</keyword>
<accession>A0A0A2E741</accession>
<dbReference type="OrthoDB" id="9814580at2"/>
<dbReference type="PROSITE" id="PS51163">
    <property type="entry name" value="YRDC"/>
    <property type="match status" value="1"/>
</dbReference>
<proteinExistence type="predicted"/>
<protein>
    <submittedName>
        <fullName evidence="2">Translation factor Sua5</fullName>
    </submittedName>
</protein>
<dbReference type="STRING" id="28115.HQ47_09980"/>
<dbReference type="PANTHER" id="PTHR42828:SF3">
    <property type="entry name" value="THREONYLCARBAMOYL-AMP SYNTHASE"/>
    <property type="match status" value="1"/>
</dbReference>
<dbReference type="AlphaFoldDB" id="A0A0A2E741"/>
<comment type="caution">
    <text evidence="2">The sequence shown here is derived from an EMBL/GenBank/DDBJ whole genome shotgun (WGS) entry which is preliminary data.</text>
</comment>
<sequence length="212" mass="23788">MNGELIKLYADSPNYREVMRVVDALRDGEVIIFPTGTGYAYGCDAMQQRSVEQICRLKNIDVKRKSLAVLFENMSDVSSYCKINNDTFKFIKKHHEGFFTYILPAASTLPKAFKNRKEVGARLAFHPVAKLIINELGTPLMTSSLPKDEENPEYASDPELIQERYGHQVNFIVDGGIAEYAPSTVLDCTAVPFKVLRMGSGVITDHEDLIAY</sequence>
<reference evidence="2 3" key="1">
    <citation type="submission" date="2014-09" db="EMBL/GenBank/DDBJ databases">
        <title>Draft Genome Sequence of Porphyromonas macacae COT-192_OH2859.</title>
        <authorList>
            <person name="Wallis C."/>
            <person name="Deusch O."/>
            <person name="O'Flynn C."/>
            <person name="Davis I."/>
            <person name="Horsfall A."/>
            <person name="Kirkwood N."/>
            <person name="Harris S."/>
            <person name="Eisen J.A."/>
            <person name="Coil D.A."/>
            <person name="Darling A.E."/>
            <person name="Jospin G."/>
            <person name="Alexiev A."/>
        </authorList>
    </citation>
    <scope>NUCLEOTIDE SEQUENCE [LARGE SCALE GENOMIC DNA]</scope>
    <source>
        <strain evidence="3">COT-192 OH2859</strain>
    </source>
</reference>
<dbReference type="PANTHER" id="PTHR42828">
    <property type="entry name" value="DHBP SYNTHASE RIBB-LIKE ALPHA/BETA DOMAIN-CONTAINING PROTEIN"/>
    <property type="match status" value="1"/>
</dbReference>
<dbReference type="NCBIfam" id="TIGR00057">
    <property type="entry name" value="L-threonylcarbamoyladenylate synthase"/>
    <property type="match status" value="1"/>
</dbReference>
<evidence type="ECO:0000313" key="3">
    <source>
        <dbReference type="Proteomes" id="UP000030103"/>
    </source>
</evidence>
<gene>
    <name evidence="2" type="ORF">HQ47_09980</name>
</gene>
<dbReference type="RefSeq" id="WP_036852816.1">
    <property type="nucleotide sequence ID" value="NZ_JBGYTE010000010.1"/>
</dbReference>
<dbReference type="Proteomes" id="UP000030103">
    <property type="component" value="Unassembled WGS sequence"/>
</dbReference>
<dbReference type="EMBL" id="JRFA01000031">
    <property type="protein sequence ID" value="KGN72269.1"/>
    <property type="molecule type" value="Genomic_DNA"/>
</dbReference>